<keyword evidence="2" id="KW-0255">Endonuclease</keyword>
<dbReference type="InterPro" id="IPR035437">
    <property type="entry name" value="SNase_OB-fold_sf"/>
</dbReference>
<gene>
    <name evidence="5" type="ORF">DL897_17600</name>
</gene>
<dbReference type="SUPFAM" id="SSF50199">
    <property type="entry name" value="Staphylococcal nuclease"/>
    <property type="match status" value="1"/>
</dbReference>
<dbReference type="GO" id="GO:0004519">
    <property type="term" value="F:endonuclease activity"/>
    <property type="evidence" value="ECO:0007669"/>
    <property type="project" value="UniProtKB-KW"/>
</dbReference>
<feature type="domain" description="TNase-like" evidence="4">
    <location>
        <begin position="23"/>
        <end position="157"/>
    </location>
</feature>
<dbReference type="PANTHER" id="PTHR12302:SF3">
    <property type="entry name" value="SERINE_THREONINE-PROTEIN KINASE 31"/>
    <property type="match status" value="1"/>
</dbReference>
<dbReference type="Pfam" id="PF00565">
    <property type="entry name" value="SNase"/>
    <property type="match status" value="1"/>
</dbReference>
<proteinExistence type="predicted"/>
<evidence type="ECO:0000256" key="2">
    <source>
        <dbReference type="ARBA" id="ARBA00022759"/>
    </source>
</evidence>
<sequence length="191" mass="22584">MIWKLIKSIKSTQSNAKFSYKKGLVKVQVIHVHDGDTIRVRMRGGKEERVRFLLVDTPELSHPKKGKQPFGEEARLYARYKIYTSQVVELGFDQEERDHYGRMLAYVYCDRQLLQEELVRRGLARVYYTRNRNETIVNRVREAQNEAKKNRRGIWSCEGYVSRNGYDPQALGLLKRLFYTYRGKLLRSVFG</sequence>
<dbReference type="Gene3D" id="2.40.50.90">
    <property type="match status" value="1"/>
</dbReference>
<reference evidence="5 6" key="1">
    <citation type="submission" date="2018-06" db="EMBL/GenBank/DDBJ databases">
        <title>Thermoflavimicrobium daqus sp. nov., a thermophilic microbe isolated from Moutai-flavour Daqu.</title>
        <authorList>
            <person name="Wang X."/>
            <person name="Zhou H."/>
        </authorList>
    </citation>
    <scope>NUCLEOTIDE SEQUENCE [LARGE SCALE GENOMIC DNA]</scope>
    <source>
        <strain evidence="5 6">FBKL4.011</strain>
    </source>
</reference>
<evidence type="ECO:0000313" key="6">
    <source>
        <dbReference type="Proteomes" id="UP000251213"/>
    </source>
</evidence>
<dbReference type="InterPro" id="IPR016071">
    <property type="entry name" value="Staphylococal_nuclease_OB-fold"/>
</dbReference>
<evidence type="ECO:0000256" key="1">
    <source>
        <dbReference type="ARBA" id="ARBA00022722"/>
    </source>
</evidence>
<dbReference type="PROSITE" id="PS50830">
    <property type="entry name" value="TNASE_3"/>
    <property type="match status" value="1"/>
</dbReference>
<evidence type="ECO:0000259" key="4">
    <source>
        <dbReference type="PROSITE" id="PS50830"/>
    </source>
</evidence>
<comment type="caution">
    <text evidence="5">The sequence shown here is derived from an EMBL/GenBank/DDBJ whole genome shotgun (WGS) entry which is preliminary data.</text>
</comment>
<dbReference type="SMART" id="SM00318">
    <property type="entry name" value="SNc"/>
    <property type="match status" value="1"/>
</dbReference>
<dbReference type="Proteomes" id="UP000251213">
    <property type="component" value="Unassembled WGS sequence"/>
</dbReference>
<evidence type="ECO:0000313" key="5">
    <source>
        <dbReference type="EMBL" id="RAL20848.1"/>
    </source>
</evidence>
<dbReference type="RefSeq" id="WP_113660421.1">
    <property type="nucleotide sequence ID" value="NZ_KZ845685.1"/>
</dbReference>
<keyword evidence="6" id="KW-1185">Reference proteome</keyword>
<dbReference type="EMBL" id="QJKK01000023">
    <property type="protein sequence ID" value="RAL20848.1"/>
    <property type="molecule type" value="Genomic_DNA"/>
</dbReference>
<reference evidence="5 6" key="2">
    <citation type="submission" date="2018-06" db="EMBL/GenBank/DDBJ databases">
        <authorList>
            <person name="Zhirakovskaya E."/>
        </authorList>
    </citation>
    <scope>NUCLEOTIDE SEQUENCE [LARGE SCALE GENOMIC DNA]</scope>
    <source>
        <strain evidence="5 6">FBKL4.011</strain>
    </source>
</reference>
<name>A0A364K0Q7_9BACL</name>
<accession>A0A364K0Q7</accession>
<dbReference type="GO" id="GO:0016787">
    <property type="term" value="F:hydrolase activity"/>
    <property type="evidence" value="ECO:0007669"/>
    <property type="project" value="UniProtKB-KW"/>
</dbReference>
<dbReference type="PANTHER" id="PTHR12302">
    <property type="entry name" value="EBNA2 BINDING PROTEIN P100"/>
    <property type="match status" value="1"/>
</dbReference>
<organism evidence="5 6">
    <name type="scientific">Thermoflavimicrobium daqui</name>
    <dbReference type="NCBI Taxonomy" id="2137476"/>
    <lineage>
        <taxon>Bacteria</taxon>
        <taxon>Bacillati</taxon>
        <taxon>Bacillota</taxon>
        <taxon>Bacilli</taxon>
        <taxon>Bacillales</taxon>
        <taxon>Thermoactinomycetaceae</taxon>
        <taxon>Thermoflavimicrobium</taxon>
    </lineage>
</organism>
<dbReference type="OrthoDB" id="4376109at2"/>
<dbReference type="CDD" id="cd00175">
    <property type="entry name" value="SNc"/>
    <property type="match status" value="1"/>
</dbReference>
<keyword evidence="3" id="KW-0378">Hydrolase</keyword>
<protein>
    <recommendedName>
        <fullName evidence="4">TNase-like domain-containing protein</fullName>
    </recommendedName>
</protein>
<dbReference type="AlphaFoldDB" id="A0A364K0Q7"/>
<evidence type="ECO:0000256" key="3">
    <source>
        <dbReference type="ARBA" id="ARBA00022801"/>
    </source>
</evidence>
<keyword evidence="1" id="KW-0540">Nuclease</keyword>